<reference evidence="1" key="1">
    <citation type="submission" date="2014-05" db="EMBL/GenBank/DDBJ databases">
        <title>The genome and life-stage specific transcriptomes of Globodera pallida elucidate key aspects of plant parasitism by a cyst nematode.</title>
        <authorList>
            <person name="Cotton J.A."/>
            <person name="Lilley C.J."/>
            <person name="Jones L.M."/>
            <person name="Kikuchi T."/>
            <person name="Reid A.J."/>
            <person name="Thorpe P."/>
            <person name="Tsai I.J."/>
            <person name="Beasley H."/>
            <person name="Blok V."/>
            <person name="Cock P.J.A."/>
            <person name="Van den Akker S.E."/>
            <person name="Holroyd N."/>
            <person name="Hunt M."/>
            <person name="Mantelin S."/>
            <person name="Naghra H."/>
            <person name="Pain A."/>
            <person name="Palomares-Rius J.E."/>
            <person name="Zarowiecki M."/>
            <person name="Berriman M."/>
            <person name="Jones J.T."/>
            <person name="Urwin P.E."/>
        </authorList>
    </citation>
    <scope>NUCLEOTIDE SEQUENCE [LARGE SCALE GENOMIC DNA]</scope>
    <source>
        <strain evidence="1">Lindley</strain>
    </source>
</reference>
<organism evidence="1 2">
    <name type="scientific">Globodera pallida</name>
    <name type="common">Potato cyst nematode worm</name>
    <name type="synonym">Heterodera pallida</name>
    <dbReference type="NCBI Taxonomy" id="36090"/>
    <lineage>
        <taxon>Eukaryota</taxon>
        <taxon>Metazoa</taxon>
        <taxon>Ecdysozoa</taxon>
        <taxon>Nematoda</taxon>
        <taxon>Chromadorea</taxon>
        <taxon>Rhabditida</taxon>
        <taxon>Tylenchina</taxon>
        <taxon>Tylenchomorpha</taxon>
        <taxon>Tylenchoidea</taxon>
        <taxon>Heteroderidae</taxon>
        <taxon>Heteroderinae</taxon>
        <taxon>Globodera</taxon>
    </lineage>
</organism>
<evidence type="ECO:0000313" key="1">
    <source>
        <dbReference type="Proteomes" id="UP000050741"/>
    </source>
</evidence>
<dbReference type="AlphaFoldDB" id="A0A183CCK2"/>
<proteinExistence type="predicted"/>
<sequence length="120" mass="13168">MDSSGKKTKLVGILMRRVELEDNANEYNVWFKPWRASLVTSVVGSATGAGTFVSYDALPSPAPSSYPHMASMNPFAPPTAHRPMMMSDDWTDDLDDTLRSASENPCIVELPGSQSVMWVD</sequence>
<protein>
    <submittedName>
        <fullName evidence="2">Uncharacterized protein</fullName>
    </submittedName>
</protein>
<dbReference type="Proteomes" id="UP000050741">
    <property type="component" value="Unassembled WGS sequence"/>
</dbReference>
<keyword evidence="1" id="KW-1185">Reference proteome</keyword>
<dbReference type="WBParaSite" id="GPLIN_001060300">
    <property type="protein sequence ID" value="GPLIN_001060300"/>
    <property type="gene ID" value="GPLIN_001060300"/>
</dbReference>
<evidence type="ECO:0000313" key="2">
    <source>
        <dbReference type="WBParaSite" id="GPLIN_001060300"/>
    </source>
</evidence>
<reference evidence="2" key="2">
    <citation type="submission" date="2016-06" db="UniProtKB">
        <authorList>
            <consortium name="WormBaseParasite"/>
        </authorList>
    </citation>
    <scope>IDENTIFICATION</scope>
</reference>
<accession>A0A183CCK2</accession>
<name>A0A183CCK2_GLOPA</name>